<protein>
    <submittedName>
        <fullName evidence="1">Uncharacterized protein</fullName>
    </submittedName>
</protein>
<name>A0A8F1SBF8_9BACT</name>
<evidence type="ECO:0000313" key="1">
    <source>
        <dbReference type="EMBL" id="QWQ31886.1"/>
    </source>
</evidence>
<sequence length="49" mass="5536">MERSKPNTESNSPELFSDEDWRRIAGANLLLGEENDEIAIAEIASCARW</sequence>
<gene>
    <name evidence="1" type="ORF">KOY48_03035</name>
</gene>
<dbReference type="AlphaFoldDB" id="A0A8F1SBF8"/>
<organism evidence="1 2">
    <name type="scientific">Candidatus Minimicrobia naudis</name>
    <dbReference type="NCBI Taxonomy" id="2841263"/>
    <lineage>
        <taxon>Bacteria</taxon>
        <taxon>Candidatus Saccharimonadota</taxon>
        <taxon>Candidatus Saccharimonadota incertae sedis</taxon>
        <taxon>Candidatus Minimicrobia</taxon>
    </lineage>
</organism>
<accession>A0A8F1SBF8</accession>
<reference evidence="1" key="1">
    <citation type="submission" date="2021-06" db="EMBL/GenBank/DDBJ databases">
        <title>An adapted protocol for Saccharibacteria cultivation: two new species join this phylum of Candidate Phyla Radiations.</title>
        <authorList>
            <person name="Ibrahim A."/>
            <person name="Maatouk M."/>
            <person name="Zgheib R."/>
            <person name="Haddad G."/>
            <person name="Bou Khalil J."/>
            <person name="Raoult D."/>
            <person name="Bittar F."/>
        </authorList>
    </citation>
    <scope>NUCLEOTIDE SEQUENCE</scope>
    <source>
        <strain evidence="1">IHU1</strain>
    </source>
</reference>
<keyword evidence="2" id="KW-1185">Reference proteome</keyword>
<evidence type="ECO:0000313" key="2">
    <source>
        <dbReference type="Proteomes" id="UP000679129"/>
    </source>
</evidence>
<dbReference type="EMBL" id="CP076460">
    <property type="protein sequence ID" value="QWQ31886.1"/>
    <property type="molecule type" value="Genomic_DNA"/>
</dbReference>
<proteinExistence type="predicted"/>
<dbReference type="KEGG" id="mnd:KOY48_03035"/>
<dbReference type="Proteomes" id="UP000679129">
    <property type="component" value="Chromosome"/>
</dbReference>